<dbReference type="Gene3D" id="3.60.40.10">
    <property type="entry name" value="PPM-type phosphatase domain"/>
    <property type="match status" value="1"/>
</dbReference>
<keyword evidence="2" id="KW-1133">Transmembrane helix</keyword>
<evidence type="ECO:0000313" key="4">
    <source>
        <dbReference type="EMBL" id="QKD80984.1"/>
    </source>
</evidence>
<dbReference type="KEGG" id="theu:HPC62_01290"/>
<dbReference type="CDD" id="cd00143">
    <property type="entry name" value="PP2Cc"/>
    <property type="match status" value="1"/>
</dbReference>
<dbReference type="Pfam" id="PF13672">
    <property type="entry name" value="PP2C_2"/>
    <property type="match status" value="1"/>
</dbReference>
<keyword evidence="2" id="KW-0472">Membrane</keyword>
<keyword evidence="2" id="KW-0812">Transmembrane</keyword>
<evidence type="ECO:0000259" key="3">
    <source>
        <dbReference type="PROSITE" id="PS51746"/>
    </source>
</evidence>
<organism evidence="4 5">
    <name type="scientific">Thermoleptolyngbya sichuanensis A183</name>
    <dbReference type="NCBI Taxonomy" id="2737172"/>
    <lineage>
        <taxon>Bacteria</taxon>
        <taxon>Bacillati</taxon>
        <taxon>Cyanobacteriota</taxon>
        <taxon>Cyanophyceae</taxon>
        <taxon>Oculatellales</taxon>
        <taxon>Oculatellaceae</taxon>
        <taxon>Thermoleptolyngbya</taxon>
        <taxon>Thermoleptolyngbya sichuanensis</taxon>
    </lineage>
</organism>
<gene>
    <name evidence="4" type="ORF">HPC62_01290</name>
</gene>
<evidence type="ECO:0000313" key="5">
    <source>
        <dbReference type="Proteomes" id="UP000505210"/>
    </source>
</evidence>
<dbReference type="PROSITE" id="PS51746">
    <property type="entry name" value="PPM_2"/>
    <property type="match status" value="1"/>
</dbReference>
<dbReference type="SUPFAM" id="SSF81606">
    <property type="entry name" value="PP2C-like"/>
    <property type="match status" value="1"/>
</dbReference>
<dbReference type="SMART" id="SM00331">
    <property type="entry name" value="PP2C_SIG"/>
    <property type="match status" value="1"/>
</dbReference>
<dbReference type="AlphaFoldDB" id="A0A6M8B2K7"/>
<dbReference type="EMBL" id="CP053661">
    <property type="protein sequence ID" value="QKD80984.1"/>
    <property type="molecule type" value="Genomic_DNA"/>
</dbReference>
<keyword evidence="5" id="KW-1185">Reference proteome</keyword>
<protein>
    <submittedName>
        <fullName evidence="4">Serine/threonine-protein phosphatase</fullName>
    </submittedName>
</protein>
<feature type="domain" description="PPM-type phosphatase" evidence="3">
    <location>
        <begin position="293"/>
        <end position="548"/>
    </location>
</feature>
<reference evidence="4 5" key="1">
    <citation type="submission" date="2020-05" db="EMBL/GenBank/DDBJ databases">
        <title>Complete genome sequence of of a novel Thermoleptolyngbya strain isolated from hot springs of Ganzi, Sichuan China.</title>
        <authorList>
            <person name="Tang J."/>
            <person name="Daroch M."/>
            <person name="Li L."/>
            <person name="Waleron K."/>
            <person name="Waleron M."/>
            <person name="Waleron M."/>
        </authorList>
    </citation>
    <scope>NUCLEOTIDE SEQUENCE [LARGE SCALE GENOMIC DNA]</scope>
    <source>
        <strain evidence="4 5">PKUAC-SCTA183</strain>
    </source>
</reference>
<dbReference type="InterPro" id="IPR001932">
    <property type="entry name" value="PPM-type_phosphatase-like_dom"/>
</dbReference>
<dbReference type="RefSeq" id="WP_172353407.1">
    <property type="nucleotide sequence ID" value="NZ_CP053661.1"/>
</dbReference>
<dbReference type="Proteomes" id="UP000505210">
    <property type="component" value="Chromosome"/>
</dbReference>
<dbReference type="SMART" id="SM00332">
    <property type="entry name" value="PP2Cc"/>
    <property type="match status" value="1"/>
</dbReference>
<evidence type="ECO:0000256" key="1">
    <source>
        <dbReference type="SAM" id="MobiDB-lite"/>
    </source>
</evidence>
<dbReference type="InterPro" id="IPR036457">
    <property type="entry name" value="PPM-type-like_dom_sf"/>
</dbReference>
<feature type="region of interest" description="Disordered" evidence="1">
    <location>
        <begin position="651"/>
        <end position="674"/>
    </location>
</feature>
<feature type="transmembrane region" description="Helical" evidence="2">
    <location>
        <begin position="620"/>
        <end position="641"/>
    </location>
</feature>
<name>A0A6M8B2K7_9CYAN</name>
<accession>A0A6M8B2K7</accession>
<evidence type="ECO:0000256" key="2">
    <source>
        <dbReference type="SAM" id="Phobius"/>
    </source>
</evidence>
<sequence length="674" mass="73993">MISSSPPSRRPTALLSTRIQCAQADCQHDNPADQSLCERCGRPLTYRYLWVVGQSEGVNPAHVSPSGRYRAVSPRVWLDTQPAAAPDLPQPWPEEALPYFHLFPHRLHVPVLFGFGWHGGQRLMLLENGPIDGAGKLLPAIAPSFAAASPTRQVYWLWQILDLWAPLRDYGVAASLLMPDNLRVEGWRVRLRELIPDRLHPGGQPSLADLAACWLGWLGALQIQVADSVRSLCEQMQQPIADTPEGLRAIALQLNDLLLQQSTQLALKLAVAGGTTAGPQRAHNEDACYPPAQHSAETSLTWLQSPPDLLSGLGIVCDGIGGHAGGEVASQMAVRSLVMQLRALLYEVAEETTVLSPDVVMQQLEAIARVVNNLIASQNDSQQRQSRQRMGTTLTLALHLPQRINGGTAQELYLLNVGDSRAYWITPERCQLLTLDDDLAGREVRLSRATHAEARKYPNAGALTQAVGIHEGDRLYPTVQRFMIDEDGVLLLCTDGLSDHGWVEALGPEVTQLLFNDQLTPQQAVQTWLEHANQRNGHDNASVVVMRCRVTAQAPKLFDPTVFDPTVFDPTMTERAIATAMPQPAPDADVELSQASRALLFDNTLDAPTPAKPRPKGDRWITVLLLGITLLTLGAAGVQIWRQMHTRQTPRLWPSAPVDQPATRDPMDSINTQP</sequence>
<proteinExistence type="predicted"/>